<keyword evidence="1" id="KW-0812">Transmembrane</keyword>
<evidence type="ECO:0000256" key="1">
    <source>
        <dbReference type="SAM" id="Phobius"/>
    </source>
</evidence>
<dbReference type="Proteomes" id="UP000178930">
    <property type="component" value="Unassembled WGS sequence"/>
</dbReference>
<gene>
    <name evidence="2" type="ORF">A2729_03200</name>
</gene>
<evidence type="ECO:0000313" key="3">
    <source>
        <dbReference type="Proteomes" id="UP000178930"/>
    </source>
</evidence>
<feature type="transmembrane region" description="Helical" evidence="1">
    <location>
        <begin position="113"/>
        <end position="131"/>
    </location>
</feature>
<protein>
    <submittedName>
        <fullName evidence="2">Uncharacterized protein</fullName>
    </submittedName>
</protein>
<accession>A0A1G1XUM5</accession>
<keyword evidence="1" id="KW-0472">Membrane</keyword>
<dbReference type="EMBL" id="MHIB01000031">
    <property type="protein sequence ID" value="OGY43674.1"/>
    <property type="molecule type" value="Genomic_DNA"/>
</dbReference>
<keyword evidence="1" id="KW-1133">Transmembrane helix</keyword>
<comment type="caution">
    <text evidence="2">The sequence shown here is derived from an EMBL/GenBank/DDBJ whole genome shotgun (WGS) entry which is preliminary data.</text>
</comment>
<organism evidence="2 3">
    <name type="scientific">Candidatus Buchananbacteria bacterium RIFCSPHIGHO2_01_FULL_39_14</name>
    <dbReference type="NCBI Taxonomy" id="1797532"/>
    <lineage>
        <taxon>Bacteria</taxon>
        <taxon>Candidatus Buchananiibacteriota</taxon>
    </lineage>
</organism>
<evidence type="ECO:0000313" key="2">
    <source>
        <dbReference type="EMBL" id="OGY43674.1"/>
    </source>
</evidence>
<feature type="transmembrane region" description="Helical" evidence="1">
    <location>
        <begin position="74"/>
        <end position="93"/>
    </location>
</feature>
<sequence length="138" mass="16020">MINSNKKTYKSLIIFLTAFALNLVWENWHAQFYLHYQSGKITELILIRAAIFDAVFIFILALIFSLVPALNKKHWLALIIGVAFSIILEKYALTTNRWAYNDLMPIIPFLNTGLTPTVQLGLISYLIFIIFDQKRLFH</sequence>
<feature type="transmembrane region" description="Helical" evidence="1">
    <location>
        <begin position="7"/>
        <end position="25"/>
    </location>
</feature>
<proteinExistence type="predicted"/>
<reference evidence="2 3" key="1">
    <citation type="journal article" date="2016" name="Nat. Commun.">
        <title>Thousands of microbial genomes shed light on interconnected biogeochemical processes in an aquifer system.</title>
        <authorList>
            <person name="Anantharaman K."/>
            <person name="Brown C.T."/>
            <person name="Hug L.A."/>
            <person name="Sharon I."/>
            <person name="Castelle C.J."/>
            <person name="Probst A.J."/>
            <person name="Thomas B.C."/>
            <person name="Singh A."/>
            <person name="Wilkins M.J."/>
            <person name="Karaoz U."/>
            <person name="Brodie E.L."/>
            <person name="Williams K.H."/>
            <person name="Hubbard S.S."/>
            <person name="Banfield J.F."/>
        </authorList>
    </citation>
    <scope>NUCLEOTIDE SEQUENCE [LARGE SCALE GENOMIC DNA]</scope>
</reference>
<feature type="transmembrane region" description="Helical" evidence="1">
    <location>
        <begin position="45"/>
        <end position="67"/>
    </location>
</feature>
<dbReference type="AlphaFoldDB" id="A0A1G1XUM5"/>
<name>A0A1G1XUM5_9BACT</name>